<evidence type="ECO:0000313" key="10">
    <source>
        <dbReference type="Proteomes" id="UP000501179"/>
    </source>
</evidence>
<dbReference type="Gene3D" id="1.50.10.100">
    <property type="entry name" value="Chondroitin AC/alginate lyase"/>
    <property type="match status" value="1"/>
</dbReference>
<comment type="similarity">
    <text evidence="1">Belongs to the polysaccharide lyase 8 family.</text>
</comment>
<evidence type="ECO:0000256" key="2">
    <source>
        <dbReference type="ARBA" id="ARBA00022729"/>
    </source>
</evidence>
<dbReference type="AlphaFoldDB" id="A0A6G9GW44"/>
<dbReference type="InterPro" id="IPR012970">
    <property type="entry name" value="Lyase_8_alpha_N"/>
</dbReference>
<keyword evidence="2" id="KW-0732">Signal</keyword>
<dbReference type="InterPro" id="IPR008929">
    <property type="entry name" value="Chondroitin_lyas"/>
</dbReference>
<dbReference type="GO" id="GO:0016837">
    <property type="term" value="F:carbon-oxygen lyase activity, acting on polysaccharides"/>
    <property type="evidence" value="ECO:0007669"/>
    <property type="project" value="UniProtKB-ARBA"/>
</dbReference>
<dbReference type="PANTHER" id="PTHR38481">
    <property type="entry name" value="HYALURONATE LYASE"/>
    <property type="match status" value="1"/>
</dbReference>
<dbReference type="Pfam" id="PF02884">
    <property type="entry name" value="Lyase_8_C"/>
    <property type="match status" value="1"/>
</dbReference>
<dbReference type="InterPro" id="IPR011013">
    <property type="entry name" value="Gal_mutarotase_sf_dom"/>
</dbReference>
<dbReference type="Proteomes" id="UP000501179">
    <property type="component" value="Chromosome"/>
</dbReference>
<dbReference type="SUPFAM" id="SSF49863">
    <property type="entry name" value="Hyaluronate lyase-like, C-terminal domain"/>
    <property type="match status" value="1"/>
</dbReference>
<evidence type="ECO:0000256" key="1">
    <source>
        <dbReference type="ARBA" id="ARBA00006699"/>
    </source>
</evidence>
<evidence type="ECO:0000256" key="4">
    <source>
        <dbReference type="PIRSR" id="PIRSR638970-1"/>
    </source>
</evidence>
<dbReference type="EMBL" id="CP050177">
    <property type="protein sequence ID" value="QIQ02492.1"/>
    <property type="molecule type" value="Genomic_DNA"/>
</dbReference>
<feature type="compositionally biased region" description="Polar residues" evidence="5">
    <location>
        <begin position="18"/>
        <end position="28"/>
    </location>
</feature>
<keyword evidence="3 9" id="KW-0456">Lyase</keyword>
<feature type="domain" description="Polysaccharide lyase 8 N-terminal alpha-helical" evidence="8">
    <location>
        <begin position="87"/>
        <end position="411"/>
    </location>
</feature>
<feature type="region of interest" description="Disordered" evidence="5">
    <location>
        <begin position="1"/>
        <end position="47"/>
    </location>
</feature>
<gene>
    <name evidence="9" type="ORF">HA039_09355</name>
</gene>
<dbReference type="InterPro" id="IPR003159">
    <property type="entry name" value="Lyase_8_central_dom"/>
</dbReference>
<evidence type="ECO:0000256" key="5">
    <source>
        <dbReference type="SAM" id="MobiDB-lite"/>
    </source>
</evidence>
<sequence length="855" mass="91309">MGVARHGDAARSPLHGTINRTPAISSPSGDRGHPRPEAAPHAEVPVPWPRRHLLAAAAATALGRTAHASATATATESDPLDTLRTRWTTLHLGTAYDPTAEPYASRLARTGTRAERYRHAMAPTPTSLWPDHPFDPPAGPAGLTVSHARLLTMAEAYAQPRTGLTGDPALLDAVLRGLDHLAATVYHPGTTPYGNWWEWRIGSPRHLLDTVAVLYDHLTPQRREAACAAVDHFVPDTLLTDYSGVSTGANRVDLCRVVALRGVLGRAPAKIALARDALSPVFPYVTKGDGLHADGSFVQHTWVAYSGTYGQVLLDGLGRLFTLLAGSPWAVTDPDRQIVLDSVERAYAPLVLDGLMMDSVSGRAVSRGHLKDDDLGVLRGDHFHGRALIAAIPLLMSVASPAERTRWTARAKGWIERSAPPGGTSPVLTAPEFDVADLARLHTLAASGVPAAPEPAGHTLFPGMDRAVHRRPGWTANLAMASDRIASYECGNGENPRGWHTGAGMLYWWRPGTDADHPAEDNGDPHDAAHRPNDQYTDWFWPTVDPYRLPGTTVSTRRLPDRAGGEWGAPRPAVRWVGGVTDGTFASVGQHLKGLGSTLDARASWIFAADAVVCLGAGITSTDGVPVETIVDNRNLGASGRHPFTLDPAPRPRWAHLAGHGGWVFPGGAPPGALRTLEEARTGSWSDINTAGTTARRTRRYRTLWLDHGTDPVAASYRYLLMPGASPRALAARAADPHWLSLLANTADVQAVAIRSLGLTAANFWRPGTAGPLTATAPASVLVVERGRTATIHVSEPVRSGQPVQVVWDRPVRRAVAADPSVEVLAAGRTVRLRIMPGTRGESHRCDVTLRGAAG</sequence>
<evidence type="ECO:0000259" key="6">
    <source>
        <dbReference type="Pfam" id="PF02278"/>
    </source>
</evidence>
<reference evidence="9 10" key="1">
    <citation type="submission" date="2020-03" db="EMBL/GenBank/DDBJ databases">
        <title>A novel species.</title>
        <authorList>
            <person name="Gao J."/>
        </authorList>
    </citation>
    <scope>NUCLEOTIDE SEQUENCE [LARGE SCALE GENOMIC DNA]</scope>
    <source>
        <strain evidence="9 10">QMT-12</strain>
    </source>
</reference>
<dbReference type="Gene3D" id="2.70.98.10">
    <property type="match status" value="1"/>
</dbReference>
<dbReference type="Pfam" id="PF02278">
    <property type="entry name" value="Lyase_8"/>
    <property type="match status" value="2"/>
</dbReference>
<dbReference type="Gene3D" id="2.60.220.10">
    <property type="entry name" value="Polysaccharide lyase family 8-like, C-terminal"/>
    <property type="match status" value="1"/>
</dbReference>
<dbReference type="GO" id="GO:0005576">
    <property type="term" value="C:extracellular region"/>
    <property type="evidence" value="ECO:0007669"/>
    <property type="project" value="InterPro"/>
</dbReference>
<feature type="active site" evidence="4">
    <location>
        <position position="363"/>
    </location>
</feature>
<evidence type="ECO:0000259" key="7">
    <source>
        <dbReference type="Pfam" id="PF02884"/>
    </source>
</evidence>
<evidence type="ECO:0000313" key="9">
    <source>
        <dbReference type="EMBL" id="QIQ02492.1"/>
    </source>
</evidence>
<dbReference type="KEGG" id="slia:HA039_09355"/>
<evidence type="ECO:0000259" key="8">
    <source>
        <dbReference type="Pfam" id="PF08124"/>
    </source>
</evidence>
<dbReference type="GO" id="GO:0030246">
    <property type="term" value="F:carbohydrate binding"/>
    <property type="evidence" value="ECO:0007669"/>
    <property type="project" value="InterPro"/>
</dbReference>
<feature type="domain" description="Polysaccharide lyase family 8 central" evidence="6">
    <location>
        <begin position="533"/>
        <end position="726"/>
    </location>
</feature>
<dbReference type="SUPFAM" id="SSF48230">
    <property type="entry name" value="Chondroitin AC/alginate lyase"/>
    <property type="match status" value="1"/>
</dbReference>
<dbReference type="SUPFAM" id="SSF74650">
    <property type="entry name" value="Galactose mutarotase-like"/>
    <property type="match status" value="1"/>
</dbReference>
<dbReference type="CDD" id="cd01083">
    <property type="entry name" value="GAG_Lyase"/>
    <property type="match status" value="1"/>
</dbReference>
<keyword evidence="10" id="KW-1185">Reference proteome</keyword>
<protein>
    <submittedName>
        <fullName evidence="9">Polysaccharide lyase 8 family protein</fullName>
    </submittedName>
</protein>
<evidence type="ECO:0000256" key="3">
    <source>
        <dbReference type="ARBA" id="ARBA00023239"/>
    </source>
</evidence>
<organism evidence="9 10">
    <name type="scientific">Streptomyces liangshanensis</name>
    <dbReference type="NCBI Taxonomy" id="2717324"/>
    <lineage>
        <taxon>Bacteria</taxon>
        <taxon>Bacillati</taxon>
        <taxon>Actinomycetota</taxon>
        <taxon>Actinomycetes</taxon>
        <taxon>Kitasatosporales</taxon>
        <taxon>Streptomycetaceae</taxon>
        <taxon>Streptomyces</taxon>
    </lineage>
</organism>
<dbReference type="PANTHER" id="PTHR38481:SF1">
    <property type="entry name" value="HYALURONATE LYASE"/>
    <property type="match status" value="1"/>
</dbReference>
<feature type="domain" description="Polysaccharide lyase family 8 C-terminal" evidence="7">
    <location>
        <begin position="742"/>
        <end position="804"/>
    </location>
</feature>
<feature type="active site" evidence="4">
    <location>
        <position position="300"/>
    </location>
</feature>
<dbReference type="InterPro" id="IPR014718">
    <property type="entry name" value="GH-type_carb-bd"/>
</dbReference>
<dbReference type="InterPro" id="IPR011071">
    <property type="entry name" value="Lyase_8-like_C"/>
</dbReference>
<proteinExistence type="inferred from homology"/>
<name>A0A6G9GW44_9ACTN</name>
<feature type="active site" evidence="4">
    <location>
        <position position="309"/>
    </location>
</feature>
<dbReference type="Pfam" id="PF08124">
    <property type="entry name" value="Lyase_8_N"/>
    <property type="match status" value="1"/>
</dbReference>
<dbReference type="GO" id="GO:0005975">
    <property type="term" value="P:carbohydrate metabolic process"/>
    <property type="evidence" value="ECO:0007669"/>
    <property type="project" value="InterPro"/>
</dbReference>
<dbReference type="InterPro" id="IPR038970">
    <property type="entry name" value="Lyase_8"/>
</dbReference>
<feature type="compositionally biased region" description="Basic and acidic residues" evidence="5">
    <location>
        <begin position="30"/>
        <end position="40"/>
    </location>
</feature>
<feature type="domain" description="Polysaccharide lyase family 8 central" evidence="6">
    <location>
        <begin position="458"/>
        <end position="513"/>
    </location>
</feature>
<accession>A0A6G9GW44</accession>
<dbReference type="InterPro" id="IPR004103">
    <property type="entry name" value="Lyase_8_C"/>
</dbReference>